<protein>
    <recommendedName>
        <fullName evidence="4">Abscission/NoCut checkpoint regulator</fullName>
    </recommendedName>
</protein>
<dbReference type="OrthoDB" id="5407799at2759"/>
<name>A0A8H3PGI4_9LECA</name>
<dbReference type="GO" id="GO:0044878">
    <property type="term" value="P:mitotic cytokinesis checkpoint signaling"/>
    <property type="evidence" value="ECO:0007669"/>
    <property type="project" value="TreeGrafter"/>
</dbReference>
<feature type="compositionally biased region" description="Low complexity" evidence="1">
    <location>
        <begin position="216"/>
        <end position="230"/>
    </location>
</feature>
<dbReference type="SUPFAM" id="SSF57845">
    <property type="entry name" value="B-box zinc-binding domain"/>
    <property type="match status" value="1"/>
</dbReference>
<evidence type="ECO:0000256" key="1">
    <source>
        <dbReference type="SAM" id="MobiDB-lite"/>
    </source>
</evidence>
<dbReference type="GO" id="GO:0032266">
    <property type="term" value="F:phosphatidylinositol-3-phosphate binding"/>
    <property type="evidence" value="ECO:0007669"/>
    <property type="project" value="TreeGrafter"/>
</dbReference>
<keyword evidence="3" id="KW-1185">Reference proteome</keyword>
<dbReference type="GO" id="GO:0009838">
    <property type="term" value="P:abscission"/>
    <property type="evidence" value="ECO:0007669"/>
    <property type="project" value="TreeGrafter"/>
</dbReference>
<feature type="region of interest" description="Disordered" evidence="1">
    <location>
        <begin position="174"/>
        <end position="196"/>
    </location>
</feature>
<evidence type="ECO:0008006" key="4">
    <source>
        <dbReference type="Google" id="ProtNLM"/>
    </source>
</evidence>
<dbReference type="InterPro" id="IPR044553">
    <property type="entry name" value="Bbox1_ANCHR"/>
</dbReference>
<evidence type="ECO:0000313" key="3">
    <source>
        <dbReference type="Proteomes" id="UP000664203"/>
    </source>
</evidence>
<feature type="region of interest" description="Disordered" evidence="1">
    <location>
        <begin position="216"/>
        <end position="240"/>
    </location>
</feature>
<organism evidence="2 3">
    <name type="scientific">Alectoria fallacina</name>
    <dbReference type="NCBI Taxonomy" id="1903189"/>
    <lineage>
        <taxon>Eukaryota</taxon>
        <taxon>Fungi</taxon>
        <taxon>Dikarya</taxon>
        <taxon>Ascomycota</taxon>
        <taxon>Pezizomycotina</taxon>
        <taxon>Lecanoromycetes</taxon>
        <taxon>OSLEUM clade</taxon>
        <taxon>Lecanoromycetidae</taxon>
        <taxon>Lecanorales</taxon>
        <taxon>Lecanorineae</taxon>
        <taxon>Parmeliaceae</taxon>
        <taxon>Alectoria</taxon>
    </lineage>
</organism>
<dbReference type="Proteomes" id="UP000664203">
    <property type="component" value="Unassembled WGS sequence"/>
</dbReference>
<dbReference type="PANTHER" id="PTHR46603:SF1">
    <property type="entry name" value="ABSCISSION_NOCUT CHECKPOINT REGULATOR"/>
    <property type="match status" value="1"/>
</dbReference>
<dbReference type="GO" id="GO:0030496">
    <property type="term" value="C:midbody"/>
    <property type="evidence" value="ECO:0007669"/>
    <property type="project" value="TreeGrafter"/>
</dbReference>
<dbReference type="AlphaFoldDB" id="A0A8H3PGI4"/>
<gene>
    <name evidence="2" type="ORF">ALECFALPRED_008439</name>
</gene>
<dbReference type="GO" id="GO:0032154">
    <property type="term" value="C:cleavage furrow"/>
    <property type="evidence" value="ECO:0007669"/>
    <property type="project" value="TreeGrafter"/>
</dbReference>
<accession>A0A8H3PGI4</accession>
<feature type="compositionally biased region" description="Acidic residues" evidence="1">
    <location>
        <begin position="151"/>
        <end position="160"/>
    </location>
</feature>
<feature type="region of interest" description="Disordered" evidence="1">
    <location>
        <begin position="122"/>
        <end position="161"/>
    </location>
</feature>
<feature type="compositionally biased region" description="Polar residues" evidence="1">
    <location>
        <begin position="134"/>
        <end position="146"/>
    </location>
</feature>
<dbReference type="Pfam" id="PF22586">
    <property type="entry name" value="ANCHR-like_BBOX"/>
    <property type="match status" value="1"/>
</dbReference>
<comment type="caution">
    <text evidence="2">The sequence shown here is derived from an EMBL/GenBank/DDBJ whole genome shotgun (WGS) entry which is preliminary data.</text>
</comment>
<dbReference type="PANTHER" id="PTHR46603">
    <property type="entry name" value="ABSCISSION/NOCUT CHECKPOINT REGULATOR"/>
    <property type="match status" value="1"/>
</dbReference>
<sequence length="299" mass="32608">MGDEPSDHDDALLARLNNLKQSNVSFGSPSNLSIPAVPSRLNETPEDLLARFGRLRGRKSADCNKQAPLTDYIDNDGSCPPSPTVEELLAQLGPEDQYRIRSTDLEEGKGLIEEAKRMLPVGDESIQKNERRSSTASLSRNPRGSTQSIELEQDEEDEAEASLQRILDEVDLERQQEPVSIVPSSQPDTVLASPAPAPPDSFASLVFPSTPNIPLPSLALPSTPTAAPSTRKPKSEPPGFSDQDIDSWCIICCANATVKCFGCDGDLYCWGCWREGHVGEDVGLEEKSHVWERAVRRSG</sequence>
<evidence type="ECO:0000313" key="2">
    <source>
        <dbReference type="EMBL" id="CAF9940143.1"/>
    </source>
</evidence>
<dbReference type="EMBL" id="CAJPDR010000589">
    <property type="protein sequence ID" value="CAF9940143.1"/>
    <property type="molecule type" value="Genomic_DNA"/>
</dbReference>
<proteinExistence type="predicted"/>
<reference evidence="2" key="1">
    <citation type="submission" date="2021-03" db="EMBL/GenBank/DDBJ databases">
        <authorList>
            <person name="Tagirdzhanova G."/>
        </authorList>
    </citation>
    <scope>NUCLEOTIDE SEQUENCE</scope>
</reference>
<dbReference type="CDD" id="cd19817">
    <property type="entry name" value="Bbox1_ANCHR-like"/>
    <property type="match status" value="1"/>
</dbReference>